<sequence length="628" mass="67051">MPVTHLESNDRVIDILEVGDTPRGASFPGANAAFVTTEADVTGYTYYDMTASGIDYWGVSALQDGQELVSVNDNGALLLDFPLSYQSTSQSTYTSTFDFSGISTRREGTIESVSDAYGTLTVGEETFSNVLRVKTTQAHTDTVEVSGVSVTVETEVVSYSYFSEAYRYPVYVYSEVTAIASGVRTEAKNAYVLVTGDGGSAVMANRYVPHVTRPGQGFESSLILNNQGDATEEVEIVGFDNGRTLGSQPFTLAAKEIRTVPLGDAFPEEPPTNLAITGSEQVRVSIAYRASVDQAASAHLAEQPNQGRTLWVYPGNWDLVFDGAAIVNVGSNDTDITLTVYDATGQLVQETEVAGNLAPGEKFLATFDSLFDRVPQGLVKFSATQNISAIFLKGSYPGQSPNFLFANQPFTDRDITQADFRWLPHITAPGGGFETEVLLINRGSESQTIQMVGYRTDGSIVGNRSETLAAGATLRLGQDEVFDGDEFSHMSTVGGASITVSVGYRAIADQAATAYVHESTAEENSVQIYLGEGDLVFDGMALVNVGAAPATVTATLLAGDGQELDTLTLESDLAPFAKKLAVFNSTFSSQGGVAVRVQSDQPFHAVFLRGTYVGAEPAYLYTNPAFSD</sequence>
<dbReference type="EMBL" id="CP071793">
    <property type="protein sequence ID" value="QTD50122.1"/>
    <property type="molecule type" value="Genomic_DNA"/>
</dbReference>
<organism evidence="1 2">
    <name type="scientific">Sulfidibacter corallicola</name>
    <dbReference type="NCBI Taxonomy" id="2818388"/>
    <lineage>
        <taxon>Bacteria</taxon>
        <taxon>Pseudomonadati</taxon>
        <taxon>Acidobacteriota</taxon>
        <taxon>Holophagae</taxon>
        <taxon>Acanthopleuribacterales</taxon>
        <taxon>Acanthopleuribacteraceae</taxon>
        <taxon>Sulfidibacter</taxon>
    </lineage>
</organism>
<evidence type="ECO:0000313" key="2">
    <source>
        <dbReference type="Proteomes" id="UP000663929"/>
    </source>
</evidence>
<reference evidence="1" key="1">
    <citation type="submission" date="2021-03" db="EMBL/GenBank/DDBJ databases">
        <title>Acanthopleuribacteraceae sp. M133.</title>
        <authorList>
            <person name="Wang G."/>
        </authorList>
    </citation>
    <scope>NUCLEOTIDE SEQUENCE</scope>
    <source>
        <strain evidence="1">M133</strain>
    </source>
</reference>
<evidence type="ECO:0000313" key="1">
    <source>
        <dbReference type="EMBL" id="QTD50122.1"/>
    </source>
</evidence>
<keyword evidence="2" id="KW-1185">Reference proteome</keyword>
<accession>A0A8A4TLY7</accession>
<dbReference type="KEGG" id="scor:J3U87_31445"/>
<name>A0A8A4TLY7_SULCO</name>
<proteinExistence type="predicted"/>
<dbReference type="Proteomes" id="UP000663929">
    <property type="component" value="Chromosome"/>
</dbReference>
<protein>
    <submittedName>
        <fullName evidence="1">Uncharacterized protein</fullName>
    </submittedName>
</protein>
<gene>
    <name evidence="1" type="ORF">J3U87_31445</name>
</gene>
<dbReference type="AlphaFoldDB" id="A0A8A4TLY7"/>
<dbReference type="RefSeq" id="WP_237379753.1">
    <property type="nucleotide sequence ID" value="NZ_CP071793.1"/>
</dbReference>